<evidence type="ECO:0008006" key="3">
    <source>
        <dbReference type="Google" id="ProtNLM"/>
    </source>
</evidence>
<dbReference type="KEGG" id="sve:SVEN_5595"/>
<proteinExistence type="predicted"/>
<dbReference type="AlphaFoldDB" id="F2R872"/>
<dbReference type="InterPro" id="IPR014729">
    <property type="entry name" value="Rossmann-like_a/b/a_fold"/>
</dbReference>
<accession>F2R872</accession>
<reference evidence="1 2" key="1">
    <citation type="journal article" date="2011" name="BMC Genomics">
        <title>Genome-wide analysis of the role of GlnR in Streptomyces venezuelae provides new insights into global nitrogen regulation in actinomycetes.</title>
        <authorList>
            <person name="Pullan S.T."/>
            <person name="Bibb M.J."/>
            <person name="Merrick M."/>
        </authorList>
    </citation>
    <scope>NUCLEOTIDE SEQUENCE [LARGE SCALE GENOMIC DNA]</scope>
    <source>
        <strain evidence="2">ATCC 10712 / CBS 650.69 / DSM 40230 / JCM 4526 / NBRC 13096 / PD 04745</strain>
    </source>
</reference>
<gene>
    <name evidence="1" type="ordered locus">SVEN_5595</name>
</gene>
<dbReference type="STRING" id="953739.SVEN_5595"/>
<dbReference type="Gene3D" id="3.40.50.620">
    <property type="entry name" value="HUPs"/>
    <property type="match status" value="1"/>
</dbReference>
<evidence type="ECO:0000313" key="2">
    <source>
        <dbReference type="Proteomes" id="UP000006854"/>
    </source>
</evidence>
<dbReference type="EMBL" id="FR845719">
    <property type="protein sequence ID" value="CCA58881.1"/>
    <property type="molecule type" value="Genomic_DNA"/>
</dbReference>
<dbReference type="HOGENOM" id="CLU_070815_0_0_11"/>
<dbReference type="SUPFAM" id="SSF52402">
    <property type="entry name" value="Adenine nucleotide alpha hydrolases-like"/>
    <property type="match status" value="1"/>
</dbReference>
<name>F2R872_STRVP</name>
<sequence>MPRLASLAPHPAPALPRPYITALFHLAQGISISRSPSPTPQFRALSLGAGVQSSTLLALSAEGILPKIDYAIFADTGWEPESVYRHLDRLEEEIATPAGIPILRVSSGNIRDDALNPDHRFASMPLHILNRDGRPGMTRRQCTGEYKVKPIKKTIRKLLYPYPTRVPKGVFVEQWIGISTDEFHRAKDADVQYMRNLHPLIEMDWSRSDCVRYLTSLGLADTPKSSCLGCPFHGNAQWRHIRDASPAEWEDVVEFDAAIRQGNARANATGNKLLGEAFLHRSRVPLDQAPIDHVTAAERAALGDEAASALEDGVVNGCSPWSCRGEADPVQDDFGLTA</sequence>
<dbReference type="Proteomes" id="UP000006854">
    <property type="component" value="Chromosome"/>
</dbReference>
<evidence type="ECO:0000313" key="1">
    <source>
        <dbReference type="EMBL" id="CCA58881.1"/>
    </source>
</evidence>
<dbReference type="eggNOG" id="COG0175">
    <property type="taxonomic scope" value="Bacteria"/>
</dbReference>
<dbReference type="PATRIC" id="fig|953739.5.peg.822"/>
<protein>
    <recommendedName>
        <fullName evidence="3">Phosphoadenosine phosphosulphate reductase domain-containing protein</fullName>
    </recommendedName>
</protein>
<keyword evidence="2" id="KW-1185">Reference proteome</keyword>
<organism evidence="1 2">
    <name type="scientific">Streptomyces venezuelae (strain ATCC 10712 / CBS 650.69 / DSM 40230 / JCM 4526 / NBRC 13096 / PD 04745)</name>
    <dbReference type="NCBI Taxonomy" id="953739"/>
    <lineage>
        <taxon>Bacteria</taxon>
        <taxon>Bacillati</taxon>
        <taxon>Actinomycetota</taxon>
        <taxon>Actinomycetes</taxon>
        <taxon>Kitasatosporales</taxon>
        <taxon>Streptomycetaceae</taxon>
        <taxon>Streptomyces</taxon>
    </lineage>
</organism>